<evidence type="ECO:0000313" key="8">
    <source>
        <dbReference type="EMBL" id="MEB5477498.1"/>
    </source>
</evidence>
<keyword evidence="8" id="KW-0503">Monooxygenase</keyword>
<comment type="pathway">
    <text evidence="2">Siderophore biosynthesis.</text>
</comment>
<dbReference type="SUPFAM" id="SSF51905">
    <property type="entry name" value="FAD/NAD(P)-binding domain"/>
    <property type="match status" value="2"/>
</dbReference>
<dbReference type="InterPro" id="IPR036188">
    <property type="entry name" value="FAD/NAD-bd_sf"/>
</dbReference>
<dbReference type="PROSITE" id="PS51257">
    <property type="entry name" value="PROKAR_LIPOPROTEIN"/>
    <property type="match status" value="1"/>
</dbReference>
<keyword evidence="6" id="KW-0521">NADP</keyword>
<dbReference type="Pfam" id="PF13434">
    <property type="entry name" value="Lys_Orn_oxgnase"/>
    <property type="match status" value="1"/>
</dbReference>
<keyword evidence="9" id="KW-1185">Reference proteome</keyword>
<dbReference type="RefSeq" id="WP_277095547.1">
    <property type="nucleotide sequence ID" value="NZ_VTDN01000008.1"/>
</dbReference>
<dbReference type="InterPro" id="IPR025700">
    <property type="entry name" value="Lys/Orn_oxygenase"/>
</dbReference>
<evidence type="ECO:0000256" key="5">
    <source>
        <dbReference type="ARBA" id="ARBA00022827"/>
    </source>
</evidence>
<gene>
    <name evidence="8" type="ORF">I2F25_10640</name>
</gene>
<evidence type="ECO:0000256" key="6">
    <source>
        <dbReference type="ARBA" id="ARBA00022857"/>
    </source>
</evidence>
<dbReference type="GO" id="GO:0004497">
    <property type="term" value="F:monooxygenase activity"/>
    <property type="evidence" value="ECO:0007669"/>
    <property type="project" value="UniProtKB-KW"/>
</dbReference>
<comment type="cofactor">
    <cofactor evidence="1">
        <name>FAD</name>
        <dbReference type="ChEBI" id="CHEBI:57692"/>
    </cofactor>
</comment>
<keyword evidence="7" id="KW-0560">Oxidoreductase</keyword>
<dbReference type="PANTHER" id="PTHR42802:SF1">
    <property type="entry name" value="L-ORNITHINE N(5)-MONOOXYGENASE"/>
    <property type="match status" value="1"/>
</dbReference>
<keyword evidence="5" id="KW-0274">FAD</keyword>
<proteinExistence type="inferred from homology"/>
<dbReference type="EMBL" id="VTDN01000008">
    <property type="protein sequence ID" value="MEB5477498.1"/>
    <property type="molecule type" value="Genomic_DNA"/>
</dbReference>
<dbReference type="Gene3D" id="3.50.50.60">
    <property type="entry name" value="FAD/NAD(P)-binding domain"/>
    <property type="match status" value="1"/>
</dbReference>
<comment type="similarity">
    <text evidence="3">Belongs to the lysine N(6)-hydroxylase/L-ornithine N(5)-oxygenase family.</text>
</comment>
<comment type="caution">
    <text evidence="8">The sequence shown here is derived from an EMBL/GenBank/DDBJ whole genome shotgun (WGS) entry which is preliminary data.</text>
</comment>
<evidence type="ECO:0000313" key="9">
    <source>
        <dbReference type="Proteomes" id="UP001339883"/>
    </source>
</evidence>
<evidence type="ECO:0000256" key="2">
    <source>
        <dbReference type="ARBA" id="ARBA00004924"/>
    </source>
</evidence>
<evidence type="ECO:0000256" key="3">
    <source>
        <dbReference type="ARBA" id="ARBA00007588"/>
    </source>
</evidence>
<protein>
    <submittedName>
        <fullName evidence="8">SidA/IucD/PvdA family monooxygenase</fullName>
    </submittedName>
</protein>
<evidence type="ECO:0000256" key="7">
    <source>
        <dbReference type="ARBA" id="ARBA00023002"/>
    </source>
</evidence>
<reference evidence="8 9" key="1">
    <citation type="submission" date="2019-08" db="EMBL/GenBank/DDBJ databases">
        <title>Five species of Acinetobacter isolated from floral nectar and animal pollinators.</title>
        <authorList>
            <person name="Hendry T.A."/>
        </authorList>
    </citation>
    <scope>NUCLEOTIDE SEQUENCE [LARGE SCALE GENOMIC DNA]</scope>
    <source>
        <strain evidence="8 9">MD18.27</strain>
    </source>
</reference>
<dbReference type="Proteomes" id="UP001339883">
    <property type="component" value="Unassembled WGS sequence"/>
</dbReference>
<keyword evidence="4" id="KW-0285">Flavoprotein</keyword>
<sequence length="433" mass="50213">MNKEIIYDIIGVGIGPFNLSLACLTDDIDDLKTVFFDRKECFDWHSGIMPEWSTLQIPFIADLVSFADPTNRFSFLNYLKETNNLYQFFIRESFYMLRSEYNQYCKWASQQLHNLHFKTNVECIQYDADLQHYILTVKQENSQKTSQYYAKNLVLGTGTTPIIPEFCKGMSHKVHSSADYMHHKEDYGNKKSITIVGGGQSGAEIYYDLLSSIDTSQYQLNWMTRSAHFFSMDLGKLTLEYTSPDYTNHFYSLPQQKRDDVIKSQSALYKGIEIGLVNRIYDQLYLKSRPSPLSTRLMPNSTLESVTETENGLALVFYNSDTDQKFKIQSDILILALGYEYKIPKFLEPIHHLICWDKKGRMEVNHHYAINAIENIFVQNVGLYSHGFTVPDLNMGCYRNAIIINQILGKTVFPIEQRIAYQEFKPLPEEIIN</sequence>
<dbReference type="PANTHER" id="PTHR42802">
    <property type="entry name" value="MONOOXYGENASE"/>
    <property type="match status" value="1"/>
</dbReference>
<evidence type="ECO:0000256" key="4">
    <source>
        <dbReference type="ARBA" id="ARBA00022630"/>
    </source>
</evidence>
<evidence type="ECO:0000256" key="1">
    <source>
        <dbReference type="ARBA" id="ARBA00001974"/>
    </source>
</evidence>
<name>A0ABU6DX94_9GAMM</name>
<accession>A0ABU6DX94</accession>
<organism evidence="8 9">
    <name type="scientific">Acinetobacter pollinis</name>
    <dbReference type="NCBI Taxonomy" id="2605270"/>
    <lineage>
        <taxon>Bacteria</taxon>
        <taxon>Pseudomonadati</taxon>
        <taxon>Pseudomonadota</taxon>
        <taxon>Gammaproteobacteria</taxon>
        <taxon>Moraxellales</taxon>
        <taxon>Moraxellaceae</taxon>
        <taxon>Acinetobacter</taxon>
    </lineage>
</organism>